<dbReference type="CDD" id="cd00616">
    <property type="entry name" value="AHBA_syn"/>
    <property type="match status" value="1"/>
</dbReference>
<evidence type="ECO:0000313" key="3">
    <source>
        <dbReference type="EMBL" id="TCW28624.1"/>
    </source>
</evidence>
<keyword evidence="2" id="KW-0663">Pyridoxal phosphate</keyword>
<dbReference type="EMBL" id="SMDA01000011">
    <property type="protein sequence ID" value="TCW28624.1"/>
    <property type="molecule type" value="Genomic_DNA"/>
</dbReference>
<dbReference type="InterPro" id="IPR015421">
    <property type="entry name" value="PyrdxlP-dep_Trfase_major"/>
</dbReference>
<dbReference type="InterPro" id="IPR015424">
    <property type="entry name" value="PyrdxlP-dep_Trfase"/>
</dbReference>
<protein>
    <submittedName>
        <fullName evidence="3">dTDP-4-amino-4,6-dideoxygalactose transaminase</fullName>
    </submittedName>
</protein>
<dbReference type="Gene3D" id="3.90.1150.10">
    <property type="entry name" value="Aspartate Aminotransferase, domain 1"/>
    <property type="match status" value="1"/>
</dbReference>
<gene>
    <name evidence="3" type="ORF">EV669_11116</name>
</gene>
<dbReference type="InterPro" id="IPR015422">
    <property type="entry name" value="PyrdxlP-dep_Trfase_small"/>
</dbReference>
<evidence type="ECO:0000256" key="2">
    <source>
        <dbReference type="RuleBase" id="RU004508"/>
    </source>
</evidence>
<dbReference type="Gene3D" id="3.40.640.10">
    <property type="entry name" value="Type I PLP-dependent aspartate aminotransferase-like (Major domain)"/>
    <property type="match status" value="1"/>
</dbReference>
<sequence>MPAVFAASSHGWRRENRFMPLNHVSAARRALEQDIMSTPSFLPFALPDIGEEEIAEVVDALRSGWVTTGPKTRQFEADFAAFIGGGVEAIAVNSATAGLHLALEAVGVGPGDEVIVPSYTFTATAEVVRYLGADPVFVDVDAATLNISPDAVRAAITPRTRAIVPVHFAGLACEMDEILEVARTHGLKVVEDAAHALPATYKGQKVGTLASDVTVFSFYANKTMTTGEGGMVVSRHADLIARCKVMRLHGISRDAFDRYVSKTPAWFYEVVAPGFKYNMPDTAAAMGIHQLRRLEGFARRREDMATRYDRELAGLPLHLPARPAQAGDRHAWHLYPVRLLPESGIGRDDFIVRMAEAGIGCSVHFIPLHRHPVWRDAYGLTPAQFPVADAAFAAEVTLPLYTRMTDEDQTRVIATVRTLLSA</sequence>
<proteinExistence type="inferred from homology"/>
<evidence type="ECO:0000313" key="4">
    <source>
        <dbReference type="Proteomes" id="UP000294801"/>
    </source>
</evidence>
<accession>A0ABY2CU58</accession>
<dbReference type="SUPFAM" id="SSF53383">
    <property type="entry name" value="PLP-dependent transferases"/>
    <property type="match status" value="1"/>
</dbReference>
<keyword evidence="4" id="KW-1185">Reference proteome</keyword>
<name>A0ABY2CU58_GULMO</name>
<dbReference type="PIRSF" id="PIRSF000390">
    <property type="entry name" value="PLP_StrS"/>
    <property type="match status" value="1"/>
</dbReference>
<dbReference type="PANTHER" id="PTHR30244:SF34">
    <property type="entry name" value="DTDP-4-AMINO-4,6-DIDEOXYGALACTOSE TRANSAMINASE"/>
    <property type="match status" value="1"/>
</dbReference>
<dbReference type="Proteomes" id="UP000294801">
    <property type="component" value="Unassembled WGS sequence"/>
</dbReference>
<organism evidence="3 4">
    <name type="scientific">Gulbenkiania mobilis</name>
    <dbReference type="NCBI Taxonomy" id="397457"/>
    <lineage>
        <taxon>Bacteria</taxon>
        <taxon>Pseudomonadati</taxon>
        <taxon>Pseudomonadota</taxon>
        <taxon>Betaproteobacteria</taxon>
        <taxon>Neisseriales</taxon>
        <taxon>Chromobacteriaceae</taxon>
        <taxon>Gulbenkiania</taxon>
    </lineage>
</organism>
<dbReference type="InterPro" id="IPR000653">
    <property type="entry name" value="DegT/StrS_aminotransferase"/>
</dbReference>
<comment type="caution">
    <text evidence="3">The sequence shown here is derived from an EMBL/GenBank/DDBJ whole genome shotgun (WGS) entry which is preliminary data.</text>
</comment>
<evidence type="ECO:0000256" key="1">
    <source>
        <dbReference type="ARBA" id="ARBA00037999"/>
    </source>
</evidence>
<dbReference type="PANTHER" id="PTHR30244">
    <property type="entry name" value="TRANSAMINASE"/>
    <property type="match status" value="1"/>
</dbReference>
<reference evidence="3 4" key="1">
    <citation type="submission" date="2019-03" db="EMBL/GenBank/DDBJ databases">
        <title>Genomic Encyclopedia of Type Strains, Phase IV (KMG-IV): sequencing the most valuable type-strain genomes for metagenomic binning, comparative biology and taxonomic classification.</title>
        <authorList>
            <person name="Goeker M."/>
        </authorList>
    </citation>
    <scope>NUCLEOTIDE SEQUENCE [LARGE SCALE GENOMIC DNA]</scope>
    <source>
        <strain evidence="3 4">DSM 18507</strain>
    </source>
</reference>
<comment type="similarity">
    <text evidence="1 2">Belongs to the DegT/DnrJ/EryC1 family.</text>
</comment>
<dbReference type="Pfam" id="PF01041">
    <property type="entry name" value="DegT_DnrJ_EryC1"/>
    <property type="match status" value="1"/>
</dbReference>